<dbReference type="Gene3D" id="1.10.8.60">
    <property type="match status" value="1"/>
</dbReference>
<evidence type="ECO:0000313" key="7">
    <source>
        <dbReference type="Proteomes" id="UP000244128"/>
    </source>
</evidence>
<organism evidence="6 7">
    <name type="scientific">Nitrosomonas oligotropha</name>
    <dbReference type="NCBI Taxonomy" id="42354"/>
    <lineage>
        <taxon>Bacteria</taxon>
        <taxon>Pseudomonadati</taxon>
        <taxon>Pseudomonadota</taxon>
        <taxon>Betaproteobacteria</taxon>
        <taxon>Nitrosomonadales</taxon>
        <taxon>Nitrosomonadaceae</taxon>
        <taxon>Nitrosomonas</taxon>
    </lineage>
</organism>
<evidence type="ECO:0000256" key="2">
    <source>
        <dbReference type="ARBA" id="ARBA00022840"/>
    </source>
</evidence>
<evidence type="ECO:0000313" key="6">
    <source>
        <dbReference type="EMBL" id="PTQ76798.1"/>
    </source>
</evidence>
<dbReference type="Gene3D" id="1.10.10.60">
    <property type="entry name" value="Homeodomain-like"/>
    <property type="match status" value="1"/>
</dbReference>
<dbReference type="AlphaFoldDB" id="A0A2T5HZ83"/>
<name>A0A2T5HZ83_9PROT</name>
<dbReference type="PANTHER" id="PTHR32071:SF121">
    <property type="entry name" value="SIGMA L-DEPENDENT TRANSCRIPTIONAL REGULATOR YQIR-RELATED"/>
    <property type="match status" value="1"/>
</dbReference>
<keyword evidence="4" id="KW-0804">Transcription</keyword>
<dbReference type="EMBL" id="QAOI01000013">
    <property type="protein sequence ID" value="PTQ76798.1"/>
    <property type="molecule type" value="Genomic_DNA"/>
</dbReference>
<dbReference type="InterPro" id="IPR002078">
    <property type="entry name" value="Sigma_54_int"/>
</dbReference>
<sequence>MAERPEDLPYLVQLIIQRLNKRYNKEVESVSREVMQKIRAYHWPGNVRELENILERSILFVSGKKMTELDLELPAQAKNVVEWKNIKEHTLTKIEKSFLETALKQHHGNIKRVSENMGITSRAVYAKLKKYEINLAEFRIFD</sequence>
<evidence type="ECO:0000256" key="1">
    <source>
        <dbReference type="ARBA" id="ARBA00022741"/>
    </source>
</evidence>
<dbReference type="GO" id="GO:0005524">
    <property type="term" value="F:ATP binding"/>
    <property type="evidence" value="ECO:0007669"/>
    <property type="project" value="UniProtKB-KW"/>
</dbReference>
<dbReference type="Pfam" id="PF25601">
    <property type="entry name" value="AAA_lid_14"/>
    <property type="match status" value="1"/>
</dbReference>
<evidence type="ECO:0000259" key="5">
    <source>
        <dbReference type="PROSITE" id="PS50045"/>
    </source>
</evidence>
<comment type="caution">
    <text evidence="6">The sequence shown here is derived from an EMBL/GenBank/DDBJ whole genome shotgun (WGS) entry which is preliminary data.</text>
</comment>
<dbReference type="InterPro" id="IPR025944">
    <property type="entry name" value="Sigma_54_int_dom_CS"/>
</dbReference>
<keyword evidence="3" id="KW-0805">Transcription regulation</keyword>
<protein>
    <submittedName>
        <fullName evidence="6">Regulatory Fis family protein</fullName>
    </submittedName>
</protein>
<evidence type="ECO:0000256" key="3">
    <source>
        <dbReference type="ARBA" id="ARBA00023015"/>
    </source>
</evidence>
<dbReference type="InterPro" id="IPR058031">
    <property type="entry name" value="AAA_lid_NorR"/>
</dbReference>
<dbReference type="InterPro" id="IPR009057">
    <property type="entry name" value="Homeodomain-like_sf"/>
</dbReference>
<proteinExistence type="predicted"/>
<evidence type="ECO:0000256" key="4">
    <source>
        <dbReference type="ARBA" id="ARBA00023163"/>
    </source>
</evidence>
<dbReference type="GO" id="GO:0043565">
    <property type="term" value="F:sequence-specific DNA binding"/>
    <property type="evidence" value="ECO:0007669"/>
    <property type="project" value="InterPro"/>
</dbReference>
<dbReference type="Proteomes" id="UP000244128">
    <property type="component" value="Unassembled WGS sequence"/>
</dbReference>
<keyword evidence="1" id="KW-0547">Nucleotide-binding</keyword>
<dbReference type="GO" id="GO:0006355">
    <property type="term" value="P:regulation of DNA-templated transcription"/>
    <property type="evidence" value="ECO:0007669"/>
    <property type="project" value="InterPro"/>
</dbReference>
<dbReference type="PRINTS" id="PR01590">
    <property type="entry name" value="HTHFIS"/>
</dbReference>
<feature type="domain" description="Sigma-54 factor interaction" evidence="5">
    <location>
        <begin position="1"/>
        <end position="59"/>
    </location>
</feature>
<keyword evidence="2" id="KW-0067">ATP-binding</keyword>
<dbReference type="RefSeq" id="WP_258193027.1">
    <property type="nucleotide sequence ID" value="NZ_QAOI01000013.1"/>
</dbReference>
<dbReference type="InterPro" id="IPR002197">
    <property type="entry name" value="HTH_Fis"/>
</dbReference>
<dbReference type="PANTHER" id="PTHR32071">
    <property type="entry name" value="TRANSCRIPTIONAL REGULATORY PROTEIN"/>
    <property type="match status" value="1"/>
</dbReference>
<dbReference type="SUPFAM" id="SSF46689">
    <property type="entry name" value="Homeodomain-like"/>
    <property type="match status" value="1"/>
</dbReference>
<dbReference type="PROSITE" id="PS50045">
    <property type="entry name" value="SIGMA54_INTERACT_4"/>
    <property type="match status" value="1"/>
</dbReference>
<gene>
    <name evidence="6" type="ORF">C8R26_11343</name>
</gene>
<dbReference type="Pfam" id="PF02954">
    <property type="entry name" value="HTH_8"/>
    <property type="match status" value="1"/>
</dbReference>
<dbReference type="PROSITE" id="PS00688">
    <property type="entry name" value="SIGMA54_INTERACT_3"/>
    <property type="match status" value="1"/>
</dbReference>
<reference evidence="6 7" key="1">
    <citation type="submission" date="2018-04" db="EMBL/GenBank/DDBJ databases">
        <title>Active sludge and wastewater microbial communities from Klosterneuburg, Austria.</title>
        <authorList>
            <person name="Wagner M."/>
        </authorList>
    </citation>
    <scope>NUCLEOTIDE SEQUENCE [LARGE SCALE GENOMIC DNA]</scope>
    <source>
        <strain evidence="6 7">Nm49</strain>
    </source>
</reference>
<accession>A0A2T5HZ83</accession>